<dbReference type="GO" id="GO:0000127">
    <property type="term" value="C:transcription factor TFIIIC complex"/>
    <property type="evidence" value="ECO:0007669"/>
    <property type="project" value="InterPro"/>
</dbReference>
<reference evidence="7" key="1">
    <citation type="submission" date="2021-03" db="EMBL/GenBank/DDBJ databases">
        <authorList>
            <person name="Tagirdzhanova G."/>
        </authorList>
    </citation>
    <scope>NUCLEOTIDE SEQUENCE</scope>
</reference>
<dbReference type="AlphaFoldDB" id="A0A8H3J032"/>
<evidence type="ECO:0000259" key="6">
    <source>
        <dbReference type="Pfam" id="PF04182"/>
    </source>
</evidence>
<gene>
    <name evidence="7" type="primary">TFC3_1</name>
    <name evidence="7" type="ORF">HETSPECPRED_001024</name>
</gene>
<evidence type="ECO:0000256" key="5">
    <source>
        <dbReference type="ARBA" id="ARBA00023242"/>
    </source>
</evidence>
<dbReference type="PANTHER" id="PTHR15180:SF1">
    <property type="entry name" value="GENERAL TRANSCRIPTION FACTOR 3C POLYPEPTIDE 1"/>
    <property type="match status" value="1"/>
</dbReference>
<keyword evidence="8" id="KW-1185">Reference proteome</keyword>
<evidence type="ECO:0000313" key="7">
    <source>
        <dbReference type="EMBL" id="CAF9938300.1"/>
    </source>
</evidence>
<keyword evidence="4" id="KW-0804">Transcription</keyword>
<organism evidence="7 8">
    <name type="scientific">Heterodermia speciosa</name>
    <dbReference type="NCBI Taxonomy" id="116794"/>
    <lineage>
        <taxon>Eukaryota</taxon>
        <taxon>Fungi</taxon>
        <taxon>Dikarya</taxon>
        <taxon>Ascomycota</taxon>
        <taxon>Pezizomycotina</taxon>
        <taxon>Lecanoromycetes</taxon>
        <taxon>OSLEUM clade</taxon>
        <taxon>Lecanoromycetidae</taxon>
        <taxon>Caliciales</taxon>
        <taxon>Physciaceae</taxon>
        <taxon>Heterodermia</taxon>
    </lineage>
</organism>
<dbReference type="Pfam" id="PF04182">
    <property type="entry name" value="B-block_TFIIIC"/>
    <property type="match status" value="1"/>
</dbReference>
<keyword evidence="3" id="KW-0238">DNA-binding</keyword>
<dbReference type="OrthoDB" id="5403573at2759"/>
<comment type="subcellular location">
    <subcellularLocation>
        <location evidence="1">Nucleus</location>
    </subcellularLocation>
</comment>
<dbReference type="InterPro" id="IPR044210">
    <property type="entry name" value="Tfc3-like"/>
</dbReference>
<dbReference type="GO" id="GO:0003743">
    <property type="term" value="F:translation initiation factor activity"/>
    <property type="evidence" value="ECO:0007669"/>
    <property type="project" value="UniProtKB-KW"/>
</dbReference>
<proteinExistence type="predicted"/>
<comment type="caution">
    <text evidence="7">The sequence shown here is derived from an EMBL/GenBank/DDBJ whole genome shotgun (WGS) entry which is preliminary data.</text>
</comment>
<dbReference type="GO" id="GO:0005634">
    <property type="term" value="C:nucleus"/>
    <property type="evidence" value="ECO:0007669"/>
    <property type="project" value="UniProtKB-SubCell"/>
</dbReference>
<evidence type="ECO:0000256" key="1">
    <source>
        <dbReference type="ARBA" id="ARBA00004123"/>
    </source>
</evidence>
<evidence type="ECO:0000313" key="8">
    <source>
        <dbReference type="Proteomes" id="UP000664521"/>
    </source>
</evidence>
<evidence type="ECO:0000256" key="2">
    <source>
        <dbReference type="ARBA" id="ARBA00022553"/>
    </source>
</evidence>
<accession>A0A8H3J032</accession>
<dbReference type="PANTHER" id="PTHR15180">
    <property type="entry name" value="GENERAL TRANSCRIPTION FACTOR 3C POLYPEPTIDE 1"/>
    <property type="match status" value="1"/>
</dbReference>
<keyword evidence="5" id="KW-0539">Nucleus</keyword>
<keyword evidence="7" id="KW-0396">Initiation factor</keyword>
<dbReference type="Proteomes" id="UP000664521">
    <property type="component" value="Unassembled WGS sequence"/>
</dbReference>
<dbReference type="EMBL" id="CAJPDS010000111">
    <property type="protein sequence ID" value="CAF9938300.1"/>
    <property type="molecule type" value="Genomic_DNA"/>
</dbReference>
<sequence>MVRSLDNLISFLLDEIALCGEEGAQIADFLSYVDAYYKAAAQDEGQPIAGNDSDGETHESPSVDRRFQEQVWLWLTQHPDVRVEKNNESCKLTLPDAEALRSSEANVRLLASEDRMWHAVAGHGPDLQRIPKFEFVCLSMITSRREQGILQADLTRSTGQDKRSVPRRTQNLHKHGYIEKKPVLFNGGRTSWLYAKQFAPKTTNLIHPASEAKNALHGGPVHSEGTVIDYRAVFNGIFDILRDARSKMITYNDLIEKLVCCQRKSCLQGLTSTYPENVADDV</sequence>
<dbReference type="GO" id="GO:0003677">
    <property type="term" value="F:DNA binding"/>
    <property type="evidence" value="ECO:0007669"/>
    <property type="project" value="UniProtKB-KW"/>
</dbReference>
<name>A0A8H3J032_9LECA</name>
<feature type="domain" description="B-block binding subunit of TFIIIC" evidence="6">
    <location>
        <begin position="132"/>
        <end position="199"/>
    </location>
</feature>
<protein>
    <submittedName>
        <fullName evidence="7">RNA polymerase III transcription initiation factor complex subunit</fullName>
    </submittedName>
</protein>
<dbReference type="GO" id="GO:0042791">
    <property type="term" value="P:5S class rRNA transcription by RNA polymerase III"/>
    <property type="evidence" value="ECO:0007669"/>
    <property type="project" value="TreeGrafter"/>
</dbReference>
<dbReference type="GO" id="GO:0006384">
    <property type="term" value="P:transcription initiation at RNA polymerase III promoter"/>
    <property type="evidence" value="ECO:0007669"/>
    <property type="project" value="InterPro"/>
</dbReference>
<keyword evidence="7" id="KW-0648">Protein biosynthesis</keyword>
<evidence type="ECO:0000256" key="4">
    <source>
        <dbReference type="ARBA" id="ARBA00023163"/>
    </source>
</evidence>
<keyword evidence="2" id="KW-0597">Phosphoprotein</keyword>
<dbReference type="InterPro" id="IPR007309">
    <property type="entry name" value="TFIIIC_Bblock-bd"/>
</dbReference>
<evidence type="ECO:0000256" key="3">
    <source>
        <dbReference type="ARBA" id="ARBA00023125"/>
    </source>
</evidence>